<dbReference type="PANTHER" id="PTHR35851:SF1">
    <property type="entry name" value="CELL DIVISION PROTEIN FTSQ"/>
    <property type="match status" value="1"/>
</dbReference>
<dbReference type="AlphaFoldDB" id="A0A841I0P7"/>
<dbReference type="InterPro" id="IPR026579">
    <property type="entry name" value="FtsQ"/>
</dbReference>
<evidence type="ECO:0000259" key="6">
    <source>
        <dbReference type="Pfam" id="PF08478"/>
    </source>
</evidence>
<keyword evidence="8" id="KW-1185">Reference proteome</keyword>
<evidence type="ECO:0000256" key="5">
    <source>
        <dbReference type="ARBA" id="ARBA00023306"/>
    </source>
</evidence>
<gene>
    <name evidence="7" type="ORF">HNR42_001423</name>
</gene>
<feature type="domain" description="POTRA" evidence="6">
    <location>
        <begin position="25"/>
        <end position="91"/>
    </location>
</feature>
<dbReference type="PANTHER" id="PTHR35851">
    <property type="entry name" value="CELL DIVISION PROTEIN FTSQ"/>
    <property type="match status" value="1"/>
</dbReference>
<dbReference type="GO" id="GO:0090529">
    <property type="term" value="P:cell septum assembly"/>
    <property type="evidence" value="ECO:0007669"/>
    <property type="project" value="InterPro"/>
</dbReference>
<dbReference type="Proteomes" id="UP000569951">
    <property type="component" value="Unassembled WGS sequence"/>
</dbReference>
<keyword evidence="4" id="KW-1133">Transmembrane helix</keyword>
<evidence type="ECO:0000313" key="8">
    <source>
        <dbReference type="Proteomes" id="UP000569951"/>
    </source>
</evidence>
<evidence type="ECO:0000256" key="2">
    <source>
        <dbReference type="ARBA" id="ARBA00022618"/>
    </source>
</evidence>
<evidence type="ECO:0000313" key="7">
    <source>
        <dbReference type="EMBL" id="MBB6098000.1"/>
    </source>
</evidence>
<reference evidence="7 8" key="1">
    <citation type="submission" date="2020-08" db="EMBL/GenBank/DDBJ databases">
        <title>Genomic Encyclopedia of Type Strains, Phase IV (KMG-IV): sequencing the most valuable type-strain genomes for metagenomic binning, comparative biology and taxonomic classification.</title>
        <authorList>
            <person name="Goeker M."/>
        </authorList>
    </citation>
    <scope>NUCLEOTIDE SEQUENCE [LARGE SCALE GENOMIC DNA]</scope>
    <source>
        <strain evidence="7 8">DSM 21458</strain>
    </source>
</reference>
<proteinExistence type="predicted"/>
<dbReference type="Gene3D" id="3.10.20.310">
    <property type="entry name" value="membrane protein fhac"/>
    <property type="match status" value="1"/>
</dbReference>
<dbReference type="EMBL" id="JACHHG010000004">
    <property type="protein sequence ID" value="MBB6098000.1"/>
    <property type="molecule type" value="Genomic_DNA"/>
</dbReference>
<keyword evidence="2 7" id="KW-0132">Cell division</keyword>
<evidence type="ECO:0000256" key="1">
    <source>
        <dbReference type="ARBA" id="ARBA00022475"/>
    </source>
</evidence>
<comment type="caution">
    <text evidence="7">The sequence shown here is derived from an EMBL/GenBank/DDBJ whole genome shotgun (WGS) entry which is preliminary data.</text>
</comment>
<keyword evidence="1" id="KW-1003">Cell membrane</keyword>
<name>A0A841I0P7_9DEIO</name>
<evidence type="ECO:0000256" key="4">
    <source>
        <dbReference type="ARBA" id="ARBA00022989"/>
    </source>
</evidence>
<organism evidence="7 8">
    <name type="scientific">Deinobacterium chartae</name>
    <dbReference type="NCBI Taxonomy" id="521158"/>
    <lineage>
        <taxon>Bacteria</taxon>
        <taxon>Thermotogati</taxon>
        <taxon>Deinococcota</taxon>
        <taxon>Deinococci</taxon>
        <taxon>Deinococcales</taxon>
        <taxon>Deinococcaceae</taxon>
        <taxon>Deinobacterium</taxon>
    </lineage>
</organism>
<dbReference type="RefSeq" id="WP_183985977.1">
    <property type="nucleotide sequence ID" value="NZ_JACHHG010000004.1"/>
</dbReference>
<keyword evidence="5" id="KW-0131">Cell cycle</keyword>
<keyword evidence="3" id="KW-0812">Transmembrane</keyword>
<evidence type="ECO:0000256" key="3">
    <source>
        <dbReference type="ARBA" id="ARBA00022692"/>
    </source>
</evidence>
<keyword evidence="4" id="KW-0472">Membrane</keyword>
<dbReference type="InterPro" id="IPR013685">
    <property type="entry name" value="POTRA_FtsQ_type"/>
</dbReference>
<protein>
    <submittedName>
        <fullName evidence="7">Cell division protein FtsQ</fullName>
    </submittedName>
</protein>
<dbReference type="Pfam" id="PF08478">
    <property type="entry name" value="POTRA_1"/>
    <property type="match status" value="1"/>
</dbReference>
<accession>A0A841I0P7</accession>
<sequence>MGIIRLAVTALLVIGLLAASWFALPVWDVRVSGSAHLPPAKVARLANAANGQPWLWVTGWRAHALEQHPWVLTAKVIKIFPGRVDIAVTERVPVARLRRGGREVVIAADGTELPGAKPTGPLLQGWGPDRTAEALQAAYMLRNFGVKLIEFTPSGLTVTTARGTLWSESVDSLRKYARSVTMYSGKRVNIYPWGVSVQK</sequence>